<proteinExistence type="predicted"/>
<sequence>MTCLPGEEHRDRPPDRFVEHLAMWEATTDGNPETTRAEPVTDQRYDAGCS</sequence>
<protein>
    <submittedName>
        <fullName evidence="2">Uncharacterized protein</fullName>
    </submittedName>
</protein>
<accession>A0ABP7LRR7</accession>
<organism evidence="2 3">
    <name type="scientific">Streptomyces lannensis</name>
    <dbReference type="NCBI Taxonomy" id="766498"/>
    <lineage>
        <taxon>Bacteria</taxon>
        <taxon>Bacillati</taxon>
        <taxon>Actinomycetota</taxon>
        <taxon>Actinomycetes</taxon>
        <taxon>Kitasatosporales</taxon>
        <taxon>Streptomycetaceae</taxon>
        <taxon>Streptomyces</taxon>
    </lineage>
</organism>
<evidence type="ECO:0000313" key="3">
    <source>
        <dbReference type="Proteomes" id="UP001501563"/>
    </source>
</evidence>
<feature type="compositionally biased region" description="Basic and acidic residues" evidence="1">
    <location>
        <begin position="35"/>
        <end position="50"/>
    </location>
</feature>
<gene>
    <name evidence="2" type="ORF">GCM10022207_87620</name>
</gene>
<name>A0ABP7LRR7_9ACTN</name>
<evidence type="ECO:0000313" key="2">
    <source>
        <dbReference type="EMBL" id="GAA3904753.1"/>
    </source>
</evidence>
<dbReference type="EMBL" id="BAAAZA010000057">
    <property type="protein sequence ID" value="GAA3904753.1"/>
    <property type="molecule type" value="Genomic_DNA"/>
</dbReference>
<reference evidence="3" key="1">
    <citation type="journal article" date="2019" name="Int. J. Syst. Evol. Microbiol.">
        <title>The Global Catalogue of Microorganisms (GCM) 10K type strain sequencing project: providing services to taxonomists for standard genome sequencing and annotation.</title>
        <authorList>
            <consortium name="The Broad Institute Genomics Platform"/>
            <consortium name="The Broad Institute Genome Sequencing Center for Infectious Disease"/>
            <person name="Wu L."/>
            <person name="Ma J."/>
        </authorList>
    </citation>
    <scope>NUCLEOTIDE SEQUENCE [LARGE SCALE GENOMIC DNA]</scope>
    <source>
        <strain evidence="3">JCM 16578</strain>
    </source>
</reference>
<keyword evidence="3" id="KW-1185">Reference proteome</keyword>
<comment type="caution">
    <text evidence="2">The sequence shown here is derived from an EMBL/GenBank/DDBJ whole genome shotgun (WGS) entry which is preliminary data.</text>
</comment>
<feature type="region of interest" description="Disordered" evidence="1">
    <location>
        <begin position="25"/>
        <end position="50"/>
    </location>
</feature>
<dbReference type="Proteomes" id="UP001501563">
    <property type="component" value="Unassembled WGS sequence"/>
</dbReference>
<evidence type="ECO:0000256" key="1">
    <source>
        <dbReference type="SAM" id="MobiDB-lite"/>
    </source>
</evidence>
<dbReference type="RefSeq" id="WP_345554324.1">
    <property type="nucleotide sequence ID" value="NZ_BAAAZA010000057.1"/>
</dbReference>